<dbReference type="NCBIfam" id="TIGR01643">
    <property type="entry name" value="YD_repeat_2x"/>
    <property type="match status" value="1"/>
</dbReference>
<accession>A0A377Z6I4</accession>
<name>A0A377Z6I4_KLEPO</name>
<sequence>MHYAYDEEGQLVTVSNRAGEVTRRFGWQDGLMVSHQDHNGLLNEYRWQELDGLPRVVAYRNSAGEQLELYYDFAGGMRRVVRDDGRQALWQLDDDDNVAQFTDFDSRKSAFIYERGELCGVVLPGGAQRQSEWDRYGRLLSETDPPGTHHHLPVLPQQRPPVLGHLSGWQSGVSALGHSGAPDAAD</sequence>
<protein>
    <submittedName>
        <fullName evidence="1">Uncharacterized conserved protein</fullName>
    </submittedName>
</protein>
<evidence type="ECO:0000313" key="1">
    <source>
        <dbReference type="EMBL" id="STU60034.1"/>
    </source>
</evidence>
<dbReference type="AlphaFoldDB" id="A0A377Z6I4"/>
<gene>
    <name evidence="1" type="ORF">NCTC5050_00507</name>
</gene>
<proteinExistence type="predicted"/>
<keyword evidence="2" id="KW-1185">Reference proteome</keyword>
<evidence type="ECO:0000313" key="2">
    <source>
        <dbReference type="Proteomes" id="UP000255382"/>
    </source>
</evidence>
<dbReference type="Gene3D" id="2.180.10.10">
    <property type="entry name" value="RHS repeat-associated core"/>
    <property type="match status" value="1"/>
</dbReference>
<reference evidence="1 2" key="1">
    <citation type="submission" date="2018-06" db="EMBL/GenBank/DDBJ databases">
        <authorList>
            <consortium name="Pathogen Informatics"/>
            <person name="Doyle S."/>
        </authorList>
    </citation>
    <scope>NUCLEOTIDE SEQUENCE [LARGE SCALE GENOMIC DNA]</scope>
    <source>
        <strain evidence="1 2">NCTC5050</strain>
    </source>
</reference>
<dbReference type="Proteomes" id="UP000255382">
    <property type="component" value="Unassembled WGS sequence"/>
</dbReference>
<organism evidence="1 2">
    <name type="scientific">Klebsiella pneumoniae subsp. ozaenae</name>
    <dbReference type="NCBI Taxonomy" id="574"/>
    <lineage>
        <taxon>Bacteria</taxon>
        <taxon>Pseudomonadati</taxon>
        <taxon>Pseudomonadota</taxon>
        <taxon>Gammaproteobacteria</taxon>
        <taxon>Enterobacterales</taxon>
        <taxon>Enterobacteriaceae</taxon>
        <taxon>Klebsiella/Raoultella group</taxon>
        <taxon>Klebsiella</taxon>
        <taxon>Klebsiella pneumoniae complex</taxon>
    </lineage>
</organism>
<dbReference type="InterPro" id="IPR006530">
    <property type="entry name" value="YD"/>
</dbReference>
<dbReference type="EMBL" id="UGLZ01000004">
    <property type="protein sequence ID" value="STU60034.1"/>
    <property type="molecule type" value="Genomic_DNA"/>
</dbReference>